<dbReference type="InterPro" id="IPR025877">
    <property type="entry name" value="MobA-like_NTP_Trfase"/>
</dbReference>
<dbReference type="EMBL" id="CZQA01000008">
    <property type="protein sequence ID" value="CUS35166.1"/>
    <property type="molecule type" value="Genomic_DNA"/>
</dbReference>
<keyword evidence="5" id="KW-1185">Reference proteome</keyword>
<evidence type="ECO:0000313" key="5">
    <source>
        <dbReference type="Proteomes" id="UP000199032"/>
    </source>
</evidence>
<name>A0A0S4LE51_9BACT</name>
<dbReference type="Pfam" id="PF12804">
    <property type="entry name" value="NTP_transf_3"/>
    <property type="match status" value="1"/>
</dbReference>
<dbReference type="GO" id="GO:0016779">
    <property type="term" value="F:nucleotidyltransferase activity"/>
    <property type="evidence" value="ECO:0007669"/>
    <property type="project" value="UniProtKB-KW"/>
</dbReference>
<accession>A0A0S4LE51</accession>
<evidence type="ECO:0000313" key="4">
    <source>
        <dbReference type="EMBL" id="CUS35166.1"/>
    </source>
</evidence>
<dbReference type="STRING" id="1742972.COMA1_20152"/>
<dbReference type="AlphaFoldDB" id="A0A0S4LE51"/>
<dbReference type="InterPro" id="IPR029044">
    <property type="entry name" value="Nucleotide-diphossugar_trans"/>
</dbReference>
<reference evidence="4 5" key="1">
    <citation type="submission" date="2015-10" db="EMBL/GenBank/DDBJ databases">
        <authorList>
            <person name="Gilbert D.G."/>
        </authorList>
    </citation>
    <scope>NUCLEOTIDE SEQUENCE [LARGE SCALE GENOMIC DNA]</scope>
    <source>
        <strain evidence="4">COMA1</strain>
    </source>
</reference>
<dbReference type="SUPFAM" id="SSF53448">
    <property type="entry name" value="Nucleotide-diphospho-sugar transferases"/>
    <property type="match status" value="1"/>
</dbReference>
<dbReference type="InterPro" id="IPR050065">
    <property type="entry name" value="GlmU-like"/>
</dbReference>
<proteinExistence type="predicted"/>
<feature type="domain" description="MobA-like NTP transferase" evidence="3">
    <location>
        <begin position="3"/>
        <end position="115"/>
    </location>
</feature>
<dbReference type="CDD" id="cd02523">
    <property type="entry name" value="PC_cytidylyltransferase"/>
    <property type="match status" value="1"/>
</dbReference>
<evidence type="ECO:0000259" key="3">
    <source>
        <dbReference type="Pfam" id="PF12804"/>
    </source>
</evidence>
<evidence type="ECO:0000256" key="2">
    <source>
        <dbReference type="ARBA" id="ARBA00022695"/>
    </source>
</evidence>
<gene>
    <name evidence="4" type="ORF">COMA1_20152</name>
</gene>
<organism evidence="4 5">
    <name type="scientific">Candidatus Nitrospira nitrosa</name>
    <dbReference type="NCBI Taxonomy" id="1742972"/>
    <lineage>
        <taxon>Bacteria</taxon>
        <taxon>Pseudomonadati</taxon>
        <taxon>Nitrospirota</taxon>
        <taxon>Nitrospiria</taxon>
        <taxon>Nitrospirales</taxon>
        <taxon>Nitrospiraceae</taxon>
        <taxon>Nitrospira</taxon>
    </lineage>
</organism>
<keyword evidence="2" id="KW-0548">Nucleotidyltransferase</keyword>
<dbReference type="Gene3D" id="3.90.550.10">
    <property type="entry name" value="Spore Coat Polysaccharide Biosynthesis Protein SpsA, Chain A"/>
    <property type="match status" value="1"/>
</dbReference>
<dbReference type="OrthoDB" id="9788272at2"/>
<dbReference type="PANTHER" id="PTHR43584">
    <property type="entry name" value="NUCLEOTIDYL TRANSFERASE"/>
    <property type="match status" value="1"/>
</dbReference>
<dbReference type="RefSeq" id="WP_090747443.1">
    <property type="nucleotide sequence ID" value="NZ_CZQA01000008.1"/>
</dbReference>
<dbReference type="Proteomes" id="UP000199032">
    <property type="component" value="Unassembled WGS sequence"/>
</dbReference>
<sequence>MRAIILAAGRGSRMKYLTDERPKCMVELRGKTLLQWQISALQGAGITEIGIVRGYRKEMLEGFALTPFDNPRWAETNMVSSLACAQEWLKSVPCVVSYSDIFYDASAVRMLMDANAELAITYDRNWRALWEDRFEDPLSDAETFRIDDNGDLLEIGQKPKHIEDVQGQYMGLLRFTPGSWRQVESLRAGLVSTLCDKLDMTGMLQRLIIGYGVKVRALPYAGEWGEVDSAEDLAIYGEGT</sequence>
<keyword evidence="1 4" id="KW-0808">Transferase</keyword>
<dbReference type="PANTHER" id="PTHR43584:SF8">
    <property type="entry name" value="N-ACETYLMURAMATE ALPHA-1-PHOSPHATE URIDYLYLTRANSFERASE"/>
    <property type="match status" value="1"/>
</dbReference>
<protein>
    <submittedName>
        <fullName evidence="4">Putative sugar nucleotidyltransferase</fullName>
    </submittedName>
</protein>
<evidence type="ECO:0000256" key="1">
    <source>
        <dbReference type="ARBA" id="ARBA00022679"/>
    </source>
</evidence>